<dbReference type="EMBL" id="UIDG01000224">
    <property type="protein sequence ID" value="SUS06598.1"/>
    <property type="molecule type" value="Genomic_DNA"/>
</dbReference>
<reference evidence="1" key="1">
    <citation type="submission" date="2018-07" db="EMBL/GenBank/DDBJ databases">
        <authorList>
            <person name="Quirk P.G."/>
            <person name="Krulwich T.A."/>
        </authorList>
    </citation>
    <scope>NUCLEOTIDE SEQUENCE</scope>
</reference>
<organism evidence="1">
    <name type="scientific">metagenome</name>
    <dbReference type="NCBI Taxonomy" id="256318"/>
    <lineage>
        <taxon>unclassified sequences</taxon>
        <taxon>metagenomes</taxon>
    </lineage>
</organism>
<dbReference type="InterPro" id="IPR018740">
    <property type="entry name" value="DUF2282_membr"/>
</dbReference>
<gene>
    <name evidence="1" type="ORF">DF3PB_300010</name>
</gene>
<protein>
    <submittedName>
        <fullName evidence="1">Signal peptidase</fullName>
    </submittedName>
</protein>
<dbReference type="AlphaFoldDB" id="A0A380TEN1"/>
<accession>A0A380TEN1</accession>
<sequence length="87" mass="8786">MKKTTLALASALVGTVAVSAAALAGPAEQPTYKFEKCFGVVKAGMNDCQTAGSSCAGTAKRDAQPDSWVYVPAGTCDKLVGGSTTKK</sequence>
<proteinExistence type="predicted"/>
<dbReference type="Pfam" id="PF10048">
    <property type="entry name" value="DUF2282"/>
    <property type="match status" value="1"/>
</dbReference>
<evidence type="ECO:0000313" key="1">
    <source>
        <dbReference type="EMBL" id="SUS06598.1"/>
    </source>
</evidence>
<name>A0A380TEN1_9ZZZZ</name>